<dbReference type="GO" id="GO:0015562">
    <property type="term" value="F:efflux transmembrane transporter activity"/>
    <property type="evidence" value="ECO:0007669"/>
    <property type="project" value="InterPro"/>
</dbReference>
<evidence type="ECO:0000313" key="8">
    <source>
        <dbReference type="EMBL" id="MDF2953275.1"/>
    </source>
</evidence>
<dbReference type="PANTHER" id="PTHR30026:SF20">
    <property type="entry name" value="OUTER MEMBRANE PROTEIN TOLC"/>
    <property type="match status" value="1"/>
</dbReference>
<accession>A0AAE3P3H9</accession>
<evidence type="ECO:0000256" key="6">
    <source>
        <dbReference type="ARBA" id="ARBA00023136"/>
    </source>
</evidence>
<comment type="subcellular location">
    <subcellularLocation>
        <location evidence="1">Cell outer membrane</location>
    </subcellularLocation>
</comment>
<sequence>MRKFLWFTLFIWVFSFSWTSNLWGVQTLSLEDVILIGIKNNPQINIASKVKEQYFYQKNLVKSEFFPYLYLEYSFQRWDQGKNAPTIDYQKWGPYLNWNIFSGFSTWHSYKEALLLISSQDENIRSTILNISLNIVQAYLEYFKQKALYEAALADLEDAKTLLKLAQKRYEVGLSPYADVLDAQAKVKEAEFNVTNHKYTAEIAKANVFTLISYDIAKIDEFEFLPVEEEKLKVKELADCIRIGLTKRPELKAKEKEILAQEEKIKSVKGEFYPSVDIFSSYYKYENLPQPDEEFIAGIRITFPIFLGFSRVAKLQKERAVLEQKNFEKISTQLNIKQEIFTNYKNWQTAKENYETALAWLKSVEEDYRIIKKKYENGLASIVDVTTVLAKLSQARAQVAVSKYNWIYAYYSLQKSLGLIPEIEK</sequence>
<evidence type="ECO:0000313" key="9">
    <source>
        <dbReference type="Proteomes" id="UP001144110"/>
    </source>
</evidence>
<comment type="similarity">
    <text evidence="2">Belongs to the outer membrane factor (OMF) (TC 1.B.17) family.</text>
</comment>
<evidence type="ECO:0000256" key="7">
    <source>
        <dbReference type="ARBA" id="ARBA00023237"/>
    </source>
</evidence>
<dbReference type="GO" id="GO:0009279">
    <property type="term" value="C:cell outer membrane"/>
    <property type="evidence" value="ECO:0007669"/>
    <property type="project" value="UniProtKB-SubCell"/>
</dbReference>
<dbReference type="GO" id="GO:1990281">
    <property type="term" value="C:efflux pump complex"/>
    <property type="evidence" value="ECO:0007669"/>
    <property type="project" value="TreeGrafter"/>
</dbReference>
<dbReference type="InterPro" id="IPR051906">
    <property type="entry name" value="TolC-like"/>
</dbReference>
<dbReference type="Proteomes" id="UP001144110">
    <property type="component" value="Unassembled WGS sequence"/>
</dbReference>
<organism evidence="8 9">
    <name type="scientific">Candidatus Thermodesulfobacterium syntrophicum</name>
    <dbReference type="NCBI Taxonomy" id="3060442"/>
    <lineage>
        <taxon>Bacteria</taxon>
        <taxon>Pseudomonadati</taxon>
        <taxon>Thermodesulfobacteriota</taxon>
        <taxon>Thermodesulfobacteria</taxon>
        <taxon>Thermodesulfobacteriales</taxon>
        <taxon>Thermodesulfobacteriaceae</taxon>
        <taxon>Thermodesulfobacterium</taxon>
    </lineage>
</organism>
<proteinExistence type="inferred from homology"/>
<evidence type="ECO:0000256" key="1">
    <source>
        <dbReference type="ARBA" id="ARBA00004442"/>
    </source>
</evidence>
<dbReference type="InterPro" id="IPR003423">
    <property type="entry name" value="OMP_efflux"/>
</dbReference>
<keyword evidence="5" id="KW-0812">Transmembrane</keyword>
<name>A0AAE3P3H9_9BACT</name>
<keyword evidence="4" id="KW-1134">Transmembrane beta strand</keyword>
<gene>
    <name evidence="8" type="ORF">OD816_000520</name>
</gene>
<dbReference type="Gene3D" id="1.20.1600.10">
    <property type="entry name" value="Outer membrane efflux proteins (OEP)"/>
    <property type="match status" value="1"/>
</dbReference>
<evidence type="ECO:0000256" key="2">
    <source>
        <dbReference type="ARBA" id="ARBA00007613"/>
    </source>
</evidence>
<keyword evidence="7" id="KW-0998">Cell outer membrane</keyword>
<evidence type="ECO:0000256" key="4">
    <source>
        <dbReference type="ARBA" id="ARBA00022452"/>
    </source>
</evidence>
<dbReference type="EMBL" id="JAPHEG010000002">
    <property type="protein sequence ID" value="MDF2953275.1"/>
    <property type="molecule type" value="Genomic_DNA"/>
</dbReference>
<dbReference type="SUPFAM" id="SSF56954">
    <property type="entry name" value="Outer membrane efflux proteins (OEP)"/>
    <property type="match status" value="1"/>
</dbReference>
<dbReference type="GO" id="GO:0015288">
    <property type="term" value="F:porin activity"/>
    <property type="evidence" value="ECO:0007669"/>
    <property type="project" value="TreeGrafter"/>
</dbReference>
<dbReference type="PANTHER" id="PTHR30026">
    <property type="entry name" value="OUTER MEMBRANE PROTEIN TOLC"/>
    <property type="match status" value="1"/>
</dbReference>
<reference evidence="8" key="1">
    <citation type="submission" date="2022-11" db="EMBL/GenBank/DDBJ databases">
        <title>Candidatus Alkanophaga archaea from heated hydrothermal vent sediment oxidize petroleum alkanes.</title>
        <authorList>
            <person name="Zehnle H."/>
            <person name="Laso-Perez R."/>
            <person name="Lipp J."/>
            <person name="Teske A."/>
            <person name="Wegener G."/>
        </authorList>
    </citation>
    <scope>NUCLEOTIDE SEQUENCE</scope>
    <source>
        <strain evidence="8">MCA70</strain>
    </source>
</reference>
<evidence type="ECO:0000256" key="5">
    <source>
        <dbReference type="ARBA" id="ARBA00022692"/>
    </source>
</evidence>
<keyword evidence="3" id="KW-0813">Transport</keyword>
<keyword evidence="6" id="KW-0472">Membrane</keyword>
<comment type="caution">
    <text evidence="8">The sequence shown here is derived from an EMBL/GenBank/DDBJ whole genome shotgun (WGS) entry which is preliminary data.</text>
</comment>
<protein>
    <submittedName>
        <fullName evidence="8">Outer membrane protein TolC</fullName>
    </submittedName>
</protein>
<dbReference type="AlphaFoldDB" id="A0AAE3P3H9"/>
<evidence type="ECO:0000256" key="3">
    <source>
        <dbReference type="ARBA" id="ARBA00022448"/>
    </source>
</evidence>
<dbReference type="Pfam" id="PF02321">
    <property type="entry name" value="OEP"/>
    <property type="match status" value="2"/>
</dbReference>